<dbReference type="SMART" id="SM00913">
    <property type="entry name" value="IBN_N"/>
    <property type="match status" value="1"/>
</dbReference>
<dbReference type="GO" id="GO:0005829">
    <property type="term" value="C:cytosol"/>
    <property type="evidence" value="ECO:0007669"/>
    <property type="project" value="TreeGrafter"/>
</dbReference>
<dbReference type="Proteomes" id="UP000834106">
    <property type="component" value="Chromosome 8"/>
</dbReference>
<dbReference type="InterPro" id="IPR016024">
    <property type="entry name" value="ARM-type_fold"/>
</dbReference>
<dbReference type="SUPFAM" id="SSF48371">
    <property type="entry name" value="ARM repeat"/>
    <property type="match status" value="1"/>
</dbReference>
<dbReference type="InterPro" id="IPR011989">
    <property type="entry name" value="ARM-like"/>
</dbReference>
<dbReference type="Gene3D" id="1.25.10.10">
    <property type="entry name" value="Leucine-rich Repeat Variant"/>
    <property type="match status" value="1"/>
</dbReference>
<dbReference type="GO" id="GO:0005635">
    <property type="term" value="C:nuclear envelope"/>
    <property type="evidence" value="ECO:0007669"/>
    <property type="project" value="TreeGrafter"/>
</dbReference>
<evidence type="ECO:0000259" key="4">
    <source>
        <dbReference type="SMART" id="SM00913"/>
    </source>
</evidence>
<reference evidence="5" key="1">
    <citation type="submission" date="2023-05" db="EMBL/GenBank/DDBJ databases">
        <authorList>
            <person name="Huff M."/>
        </authorList>
    </citation>
    <scope>NUCLEOTIDE SEQUENCE</scope>
</reference>
<feature type="domain" description="Importin N-terminal" evidence="4">
    <location>
        <begin position="24"/>
        <end position="93"/>
    </location>
</feature>
<dbReference type="EMBL" id="OU503043">
    <property type="protein sequence ID" value="CAI9765798.1"/>
    <property type="molecule type" value="Genomic_DNA"/>
</dbReference>
<keyword evidence="2" id="KW-0813">Transport</keyword>
<evidence type="ECO:0000313" key="6">
    <source>
        <dbReference type="Proteomes" id="UP000834106"/>
    </source>
</evidence>
<accession>A0AAD1ZBJ6</accession>
<evidence type="ECO:0000256" key="2">
    <source>
        <dbReference type="ARBA" id="ARBA00022448"/>
    </source>
</evidence>
<dbReference type="GO" id="GO:0031267">
    <property type="term" value="F:small GTPase binding"/>
    <property type="evidence" value="ECO:0007669"/>
    <property type="project" value="InterPro"/>
</dbReference>
<evidence type="ECO:0000313" key="5">
    <source>
        <dbReference type="EMBL" id="CAI9765798.1"/>
    </source>
</evidence>
<dbReference type="AlphaFoldDB" id="A0AAD1ZBJ6"/>
<gene>
    <name evidence="5" type="ORF">FPE_LOCUS13228</name>
</gene>
<sequence length="397" mass="44020">METHQISKLLIQTLSPDSSILSSATDALDRLSLTFSNFPFSLLSIIASGDDQGVKLAAATYLKNFTRRNTDANCTNSLTSKEFRDELMRALLQVEHPVLKVLIEAQALTVQDRVDVETEKILLIICKCIYFTEGEAALSTVSPSCVDDSSTLLGFIIQYIADSNIVLQLKISELLVAWSNLIAEWNAWEEMEDLSIFKCIKEAVSLNNKFALKNFVVGQLPSPPAPPVPQRSIIEGIGLFVTEAFSQYPSAVWRASSCVHLLLHVTSYSLEQEVKKSLALSFSEAAFSRFRETKSKPCPLWKPLLLGISSCYLHFPDGVEKILETLEHEGFTIWVSALAFILTDKFGHKMSTKSEIKLTECRRRTSWKTPYIMGLAISAGIGGVLSGYDTGTNNSLF</sequence>
<dbReference type="GO" id="GO:0005049">
    <property type="term" value="F:nuclear export signal receptor activity"/>
    <property type="evidence" value="ECO:0007669"/>
    <property type="project" value="TreeGrafter"/>
</dbReference>
<dbReference type="GO" id="GO:0006606">
    <property type="term" value="P:protein import into nucleus"/>
    <property type="evidence" value="ECO:0007669"/>
    <property type="project" value="TreeGrafter"/>
</dbReference>
<keyword evidence="3" id="KW-0539">Nucleus</keyword>
<dbReference type="InterPro" id="IPR001494">
    <property type="entry name" value="Importin-beta_N"/>
</dbReference>
<evidence type="ECO:0000256" key="3">
    <source>
        <dbReference type="ARBA" id="ARBA00023242"/>
    </source>
</evidence>
<dbReference type="GO" id="GO:0006611">
    <property type="term" value="P:protein export from nucleus"/>
    <property type="evidence" value="ECO:0007669"/>
    <property type="project" value="TreeGrafter"/>
</dbReference>
<protein>
    <recommendedName>
        <fullName evidence="4">Importin N-terminal domain-containing protein</fullName>
    </recommendedName>
</protein>
<dbReference type="PANTHER" id="PTHR10997">
    <property type="entry name" value="IMPORTIN-7, 8, 11"/>
    <property type="match status" value="1"/>
</dbReference>
<organism evidence="5 6">
    <name type="scientific">Fraxinus pennsylvanica</name>
    <dbReference type="NCBI Taxonomy" id="56036"/>
    <lineage>
        <taxon>Eukaryota</taxon>
        <taxon>Viridiplantae</taxon>
        <taxon>Streptophyta</taxon>
        <taxon>Embryophyta</taxon>
        <taxon>Tracheophyta</taxon>
        <taxon>Spermatophyta</taxon>
        <taxon>Magnoliopsida</taxon>
        <taxon>eudicotyledons</taxon>
        <taxon>Gunneridae</taxon>
        <taxon>Pentapetalae</taxon>
        <taxon>asterids</taxon>
        <taxon>lamiids</taxon>
        <taxon>Lamiales</taxon>
        <taxon>Oleaceae</taxon>
        <taxon>Oleeae</taxon>
        <taxon>Fraxinus</taxon>
    </lineage>
</organism>
<keyword evidence="6" id="KW-1185">Reference proteome</keyword>
<dbReference type="PANTHER" id="PTHR10997:SF29">
    <property type="entry name" value="ARM REPEAT SUPERFAMILY PROTEIN"/>
    <property type="match status" value="1"/>
</dbReference>
<proteinExistence type="predicted"/>
<evidence type="ECO:0000256" key="1">
    <source>
        <dbReference type="ARBA" id="ARBA00004123"/>
    </source>
</evidence>
<name>A0AAD1ZBJ6_9LAMI</name>
<dbReference type="Pfam" id="PF03810">
    <property type="entry name" value="IBN_N"/>
    <property type="match status" value="1"/>
</dbReference>
<comment type="subcellular location">
    <subcellularLocation>
        <location evidence="1">Nucleus</location>
    </subcellularLocation>
</comment>